<dbReference type="Gene3D" id="2.40.10.220">
    <property type="entry name" value="predicted glycosyltransferase like domains"/>
    <property type="match status" value="1"/>
</dbReference>
<protein>
    <recommendedName>
        <fullName evidence="1">PilZ domain-containing protein</fullName>
    </recommendedName>
</protein>
<evidence type="ECO:0000259" key="1">
    <source>
        <dbReference type="Pfam" id="PF07238"/>
    </source>
</evidence>
<name>A0A3B0XPT3_9ZZZZ</name>
<evidence type="ECO:0000313" key="2">
    <source>
        <dbReference type="EMBL" id="VAW58164.1"/>
    </source>
</evidence>
<dbReference type="EMBL" id="UOFG01000022">
    <property type="protein sequence ID" value="VAW58164.1"/>
    <property type="molecule type" value="Genomic_DNA"/>
</dbReference>
<dbReference type="GO" id="GO:0035438">
    <property type="term" value="F:cyclic-di-GMP binding"/>
    <property type="evidence" value="ECO:0007669"/>
    <property type="project" value="InterPro"/>
</dbReference>
<dbReference type="InterPro" id="IPR009875">
    <property type="entry name" value="PilZ_domain"/>
</dbReference>
<dbReference type="SUPFAM" id="SSF141371">
    <property type="entry name" value="PilZ domain-like"/>
    <property type="match status" value="1"/>
</dbReference>
<organism evidence="2">
    <name type="scientific">hydrothermal vent metagenome</name>
    <dbReference type="NCBI Taxonomy" id="652676"/>
    <lineage>
        <taxon>unclassified sequences</taxon>
        <taxon>metagenomes</taxon>
        <taxon>ecological metagenomes</taxon>
    </lineage>
</organism>
<dbReference type="Pfam" id="PF07238">
    <property type="entry name" value="PilZ"/>
    <property type="match status" value="1"/>
</dbReference>
<dbReference type="AlphaFoldDB" id="A0A3B0XPT3"/>
<gene>
    <name evidence="2" type="ORF">MNBD_GAMMA11-373</name>
</gene>
<reference evidence="2" key="1">
    <citation type="submission" date="2018-06" db="EMBL/GenBank/DDBJ databases">
        <authorList>
            <person name="Zhirakovskaya E."/>
        </authorList>
    </citation>
    <scope>NUCLEOTIDE SEQUENCE</scope>
</reference>
<proteinExistence type="predicted"/>
<sequence length="132" mass="14805">MDEDEIEEGGKEEYVEAPASEQRIHERFRVSFKVLIRLSNGEVAHAHAVDLSMGGIYIEYGAPADPGVEFEMAFDLPFTDEFKRILVKAKVVRTVVIGSRNLFGMAFVFTEFAQSTDEALGKYLQLRGLRTG</sequence>
<feature type="domain" description="PilZ" evidence="1">
    <location>
        <begin position="22"/>
        <end position="124"/>
    </location>
</feature>
<accession>A0A3B0XPT3</accession>